<evidence type="ECO:0000313" key="2">
    <source>
        <dbReference type="Proteomes" id="UP001286313"/>
    </source>
</evidence>
<sequence>MELGDVGASLREDQHVLERCIVFQYTSPVCLVAHVTPSLHEFRTKISKVFGAKELDAIEFLGDGGLVLVTMKKAKTRAYLLSKVSAISWRPADVNKDAITGSECTCRCLLSVRPVVPLPGRIHLTVSGIPTVVLKTKRHMLKEKMGKLVPRLSGIELSFQTWPGTRLSNGTLLVTGDTPDITRSIAELRQWPKFLRFGGFCSLV</sequence>
<dbReference type="Proteomes" id="UP001286313">
    <property type="component" value="Unassembled WGS sequence"/>
</dbReference>
<dbReference type="AlphaFoldDB" id="A0AAE1BU60"/>
<reference evidence="1" key="1">
    <citation type="submission" date="2023-10" db="EMBL/GenBank/DDBJ databases">
        <title>Genome assemblies of two species of porcelain crab, Petrolisthes cinctipes and Petrolisthes manimaculis (Anomura: Porcellanidae).</title>
        <authorList>
            <person name="Angst P."/>
        </authorList>
    </citation>
    <scope>NUCLEOTIDE SEQUENCE</scope>
    <source>
        <strain evidence="1">PB745_01</strain>
        <tissue evidence="1">Gill</tissue>
    </source>
</reference>
<name>A0AAE1BU60_PETCI</name>
<accession>A0AAE1BU60</accession>
<proteinExistence type="predicted"/>
<evidence type="ECO:0000313" key="1">
    <source>
        <dbReference type="EMBL" id="KAK3855010.1"/>
    </source>
</evidence>
<dbReference type="EMBL" id="JAWQEG010006384">
    <property type="protein sequence ID" value="KAK3855010.1"/>
    <property type="molecule type" value="Genomic_DNA"/>
</dbReference>
<gene>
    <name evidence="1" type="ORF">Pcinc_038561</name>
</gene>
<keyword evidence="2" id="KW-1185">Reference proteome</keyword>
<comment type="caution">
    <text evidence="1">The sequence shown here is derived from an EMBL/GenBank/DDBJ whole genome shotgun (WGS) entry which is preliminary data.</text>
</comment>
<organism evidence="1 2">
    <name type="scientific">Petrolisthes cinctipes</name>
    <name type="common">Flat porcelain crab</name>
    <dbReference type="NCBI Taxonomy" id="88211"/>
    <lineage>
        <taxon>Eukaryota</taxon>
        <taxon>Metazoa</taxon>
        <taxon>Ecdysozoa</taxon>
        <taxon>Arthropoda</taxon>
        <taxon>Crustacea</taxon>
        <taxon>Multicrustacea</taxon>
        <taxon>Malacostraca</taxon>
        <taxon>Eumalacostraca</taxon>
        <taxon>Eucarida</taxon>
        <taxon>Decapoda</taxon>
        <taxon>Pleocyemata</taxon>
        <taxon>Anomura</taxon>
        <taxon>Galatheoidea</taxon>
        <taxon>Porcellanidae</taxon>
        <taxon>Petrolisthes</taxon>
    </lineage>
</organism>
<protein>
    <submittedName>
        <fullName evidence="1">Uncharacterized protein</fullName>
    </submittedName>
</protein>